<protein>
    <submittedName>
        <fullName evidence="3">Glycosyltransferase</fullName>
    </submittedName>
</protein>
<dbReference type="InterPro" id="IPR028098">
    <property type="entry name" value="Glyco_trans_4-like_N"/>
</dbReference>
<reference evidence="3 4" key="1">
    <citation type="submission" date="2020-02" db="EMBL/GenBank/DDBJ databases">
        <title>The draft genome of Grimontia sedimenta sp. nov., isolated from benthic sediments near coral reefs south of Kuwait.</title>
        <authorList>
            <person name="Mahmoud H.M."/>
            <person name="Jose L."/>
            <person name="Eapen S."/>
        </authorList>
    </citation>
    <scope>NUCLEOTIDE SEQUENCE [LARGE SCALE GENOMIC DNA]</scope>
    <source>
        <strain evidence="3 4">S25</strain>
    </source>
</reference>
<keyword evidence="3" id="KW-0808">Transferase</keyword>
<dbReference type="GO" id="GO:0016758">
    <property type="term" value="F:hexosyltransferase activity"/>
    <property type="evidence" value="ECO:0007669"/>
    <property type="project" value="TreeGrafter"/>
</dbReference>
<feature type="domain" description="Glycosyltransferase subfamily 4-like N-terminal" evidence="2">
    <location>
        <begin position="14"/>
        <end position="171"/>
    </location>
</feature>
<dbReference type="InterPro" id="IPR050194">
    <property type="entry name" value="Glycosyltransferase_grp1"/>
</dbReference>
<keyword evidence="4" id="KW-1185">Reference proteome</keyword>
<dbReference type="Gene3D" id="3.40.50.2000">
    <property type="entry name" value="Glycogen Phosphorylase B"/>
    <property type="match status" value="2"/>
</dbReference>
<gene>
    <name evidence="3" type="ORF">G5S52_11905</name>
</gene>
<dbReference type="PANTHER" id="PTHR45947">
    <property type="entry name" value="SULFOQUINOVOSYL TRANSFERASE SQD2"/>
    <property type="match status" value="1"/>
</dbReference>
<dbReference type="EMBL" id="JAALDL010000008">
    <property type="protein sequence ID" value="NGN98325.1"/>
    <property type="molecule type" value="Genomic_DNA"/>
</dbReference>
<dbReference type="Proteomes" id="UP000473008">
    <property type="component" value="Unassembled WGS sequence"/>
</dbReference>
<dbReference type="Pfam" id="PF00534">
    <property type="entry name" value="Glycos_transf_1"/>
    <property type="match status" value="1"/>
</dbReference>
<dbReference type="SUPFAM" id="SSF53756">
    <property type="entry name" value="UDP-Glycosyltransferase/glycogen phosphorylase"/>
    <property type="match status" value="1"/>
</dbReference>
<sequence length="360" mass="39597">MKTIVQVVQHLRPGGLEVMALELMNFSTFRNNMKIVSLEGDLETAIAAWPRLEAHKDQLIFLNKQPGLSLDLVKQLKRVLRELKADVVHTHHIGPFFYGGLASRLNGMAHMHTEHDAWHYSEKSHRLLHRIVSLIAKPVEVADADIVAQGMMDLPGIHQLKVIKNGIDTSRFIPGDKFKARKALNLPSGVKLIGASGRLEEVKGHGVLIEAMADLPAHYHLAIAGSGSLESALKDQAERLAIDHRVHFLGHVESMPTFYQSLDLFCLPSFNEGFPLAPLEAQSCGIPTAVTDVGGAVETLCPKTGLLLKAGDSADMAEKILPFLYENRTQNPRDFVMCHADVRNMAKAYDSLAEGLSYGV</sequence>
<dbReference type="Pfam" id="PF13439">
    <property type="entry name" value="Glyco_transf_4"/>
    <property type="match status" value="1"/>
</dbReference>
<dbReference type="PANTHER" id="PTHR45947:SF3">
    <property type="entry name" value="SULFOQUINOVOSYL TRANSFERASE SQD2"/>
    <property type="match status" value="1"/>
</dbReference>
<organism evidence="3 4">
    <name type="scientific">Grimontia sedimenti</name>
    <dbReference type="NCBI Taxonomy" id="2711294"/>
    <lineage>
        <taxon>Bacteria</taxon>
        <taxon>Pseudomonadati</taxon>
        <taxon>Pseudomonadota</taxon>
        <taxon>Gammaproteobacteria</taxon>
        <taxon>Vibrionales</taxon>
        <taxon>Vibrionaceae</taxon>
        <taxon>Grimontia</taxon>
    </lineage>
</organism>
<dbReference type="InterPro" id="IPR001296">
    <property type="entry name" value="Glyco_trans_1"/>
</dbReference>
<evidence type="ECO:0000259" key="1">
    <source>
        <dbReference type="Pfam" id="PF00534"/>
    </source>
</evidence>
<comment type="caution">
    <text evidence="3">The sequence shown here is derived from an EMBL/GenBank/DDBJ whole genome shotgun (WGS) entry which is preliminary data.</text>
</comment>
<evidence type="ECO:0000313" key="3">
    <source>
        <dbReference type="EMBL" id="NGN98325.1"/>
    </source>
</evidence>
<name>A0A6M1R7H2_9GAMM</name>
<dbReference type="RefSeq" id="WP_165013778.1">
    <property type="nucleotide sequence ID" value="NZ_JAALDL010000008.1"/>
</dbReference>
<accession>A0A6M1R7H2</accession>
<dbReference type="AlphaFoldDB" id="A0A6M1R7H2"/>
<evidence type="ECO:0000313" key="4">
    <source>
        <dbReference type="Proteomes" id="UP000473008"/>
    </source>
</evidence>
<feature type="domain" description="Glycosyl transferase family 1" evidence="1">
    <location>
        <begin position="177"/>
        <end position="327"/>
    </location>
</feature>
<proteinExistence type="predicted"/>
<evidence type="ECO:0000259" key="2">
    <source>
        <dbReference type="Pfam" id="PF13439"/>
    </source>
</evidence>